<proteinExistence type="predicted"/>
<evidence type="ECO:0000313" key="2">
    <source>
        <dbReference type="EMBL" id="KAG0650279.1"/>
    </source>
</evidence>
<name>A0A9P7AYQ5_9HELO</name>
<reference evidence="2" key="1">
    <citation type="submission" date="2019-07" db="EMBL/GenBank/DDBJ databases">
        <title>Hyphodiscus hymeniophilus genome sequencing and assembly.</title>
        <authorList>
            <person name="Kramer G."/>
            <person name="Nodwell J."/>
        </authorList>
    </citation>
    <scope>NUCLEOTIDE SEQUENCE</scope>
    <source>
        <strain evidence="2">ATCC 34498</strain>
    </source>
</reference>
<dbReference type="Proteomes" id="UP000785200">
    <property type="component" value="Unassembled WGS sequence"/>
</dbReference>
<comment type="caution">
    <text evidence="2">The sequence shown here is derived from an EMBL/GenBank/DDBJ whole genome shotgun (WGS) entry which is preliminary data.</text>
</comment>
<accession>A0A9P7AYQ5</accession>
<dbReference type="EMBL" id="VNKQ01000006">
    <property type="protein sequence ID" value="KAG0650279.1"/>
    <property type="molecule type" value="Genomic_DNA"/>
</dbReference>
<feature type="region of interest" description="Disordered" evidence="1">
    <location>
        <begin position="1"/>
        <end position="48"/>
    </location>
</feature>
<feature type="compositionally biased region" description="Low complexity" evidence="1">
    <location>
        <begin position="32"/>
        <end position="46"/>
    </location>
</feature>
<gene>
    <name evidence="2" type="ORF">D0Z07_3275</name>
</gene>
<dbReference type="OrthoDB" id="3553348at2759"/>
<dbReference type="AlphaFoldDB" id="A0A9P7AYQ5"/>
<keyword evidence="3" id="KW-1185">Reference proteome</keyword>
<organism evidence="2 3">
    <name type="scientific">Hyphodiscus hymeniophilus</name>
    <dbReference type="NCBI Taxonomy" id="353542"/>
    <lineage>
        <taxon>Eukaryota</taxon>
        <taxon>Fungi</taxon>
        <taxon>Dikarya</taxon>
        <taxon>Ascomycota</taxon>
        <taxon>Pezizomycotina</taxon>
        <taxon>Leotiomycetes</taxon>
        <taxon>Helotiales</taxon>
        <taxon>Hyphodiscaceae</taxon>
        <taxon>Hyphodiscus</taxon>
    </lineage>
</organism>
<evidence type="ECO:0000313" key="3">
    <source>
        <dbReference type="Proteomes" id="UP000785200"/>
    </source>
</evidence>
<sequence>MGKRQRSDLASTTDTASPAKREAPALSTTTISSPAKSEPSTSSVSTDIMPFIPPAYQQMLPGCPKGLAFLFSTRILAVLHVPTERLAQEYDKSKKEVAEEFRRFVAIKVFTEDHDAVKISPTSLKGMNTDSSTP</sequence>
<protein>
    <submittedName>
        <fullName evidence="2">Uncharacterized protein</fullName>
    </submittedName>
</protein>
<evidence type="ECO:0000256" key="1">
    <source>
        <dbReference type="SAM" id="MobiDB-lite"/>
    </source>
</evidence>